<comment type="caution">
    <text evidence="1">The sequence shown here is derived from an EMBL/GenBank/DDBJ whole genome shotgun (WGS) entry which is preliminary data.</text>
</comment>
<gene>
    <name evidence="1" type="ORF">DN068_02075</name>
</gene>
<organism evidence="1 2">
    <name type="scientific">Taibaiella soli</name>
    <dbReference type="NCBI Taxonomy" id="1649169"/>
    <lineage>
        <taxon>Bacteria</taxon>
        <taxon>Pseudomonadati</taxon>
        <taxon>Bacteroidota</taxon>
        <taxon>Chitinophagia</taxon>
        <taxon>Chitinophagales</taxon>
        <taxon>Chitinophagaceae</taxon>
        <taxon>Taibaiella</taxon>
    </lineage>
</organism>
<reference evidence="1 2" key="1">
    <citation type="submission" date="2018-06" db="EMBL/GenBank/DDBJ databases">
        <title>Mucibacter soli gen. nov., sp. nov., a new member of the family Chitinophagaceae producing mucin.</title>
        <authorList>
            <person name="Kim M.-K."/>
            <person name="Park S."/>
            <person name="Kim T.-S."/>
            <person name="Joung Y."/>
            <person name="Han J.-H."/>
            <person name="Kim S.B."/>
        </authorList>
    </citation>
    <scope>NUCLEOTIDE SEQUENCE [LARGE SCALE GENOMIC DNA]</scope>
    <source>
        <strain evidence="1 2">R1-15</strain>
    </source>
</reference>
<dbReference type="Proteomes" id="UP000248745">
    <property type="component" value="Unassembled WGS sequence"/>
</dbReference>
<dbReference type="OrthoDB" id="9815802at2"/>
<dbReference type="RefSeq" id="WP_110997227.1">
    <property type="nucleotide sequence ID" value="NZ_QKTW01000003.1"/>
</dbReference>
<evidence type="ECO:0000313" key="2">
    <source>
        <dbReference type="Proteomes" id="UP000248745"/>
    </source>
</evidence>
<protein>
    <submittedName>
        <fullName evidence="1">Uncharacterized protein</fullName>
    </submittedName>
</protein>
<proteinExistence type="predicted"/>
<dbReference type="EMBL" id="QKTW01000003">
    <property type="protein sequence ID" value="PZF74389.1"/>
    <property type="molecule type" value="Genomic_DNA"/>
</dbReference>
<name>A0A2W2BDQ2_9BACT</name>
<keyword evidence="2" id="KW-1185">Reference proteome</keyword>
<sequence length="1170" mass="133975">MQQLLFRIVWIIFIVFFPFILSAQNKQDNGMSNIRLRKIAVGKRDTLQIDSLSLVPGTLHITGVPHEDYQILSERSLLVWKKKPSADSIYITYRVLPISFSHEYVHKTAHAMDSNFVFLLYHENDYNGPGSKNFVDFNQIDYNGSYGRSISLGNNQDVALNSHFNLQVNGYLLDSIKIEAALTDNSIPFQPEGNTQRLQEFDQIYIRLSKKKHDLLLGDFSLEKPPGYFLNYYKRVQGIYYQDEFKLNKNITNKMGLSGSIAKGQFARNIFQGLEGNQGPYKLTGNNGEQFFIVLAGTEKVFINDKIMERGENADYIINYNTGEVSFMARQMITKDSRIQVEFEYQDKNYLNSLIYAYDEMQIGKKWNVRFNAYSNQDAKNQPYLQNLTGQQKDFLTTIGDSIQNAYYPVINLDTFAASKILYRLIDTSANGIHYDSVLVYSIDPTQTLYNVSFSYVGDGKGDYIISTSNANGRVYDWIPPVNGAHTGNYSPVQLLVTPKKMQVFTLGTTYHIDSLKTLNVEVAASNTDPNLFSPIDNNTHIGMASRLLYNEQRFLGDKDSMKHSRLSLQNTVSYEYVQDRFQAIAPYRNVEFGRDWNVPQTSTNKPDEQLVGLGTKLMDRKFGQLGYNFGFYQRGSDYKGYRNVVTYGYTDKHFNTGFTFNLLNATDTFQKSVYFRPSIFGEYKIKPLGNTALGARYDAENNAIRDKFTDTLRNNAFAFDITSVYLHSPGQQKVNFAIDYNRRRDQLPRDNQFLQQSHSDNVDVRAGIAKWKDHQINFTGTYRKLTVDDTLFSNQKSEESLLGRFTYNGNLWRQAISLNTLYEFGSGQEQKRSYTYLEVPAGQGVYMWIDYNGDGVQQTNEFEIAIYPDQKKFIKVFTPTNEYVKVHYVNFNQSLSFEPASIWRNQKTTRKWQKFVSRFSDQASLQISNRLLSDVGNLAYNPFYNPSDKTSIITATTSLSNSLYFNRTNAKWGIDYNYLSNENKQLLTYGVEGGNSSQHLGKIRWNLNRSFTLNITGKDGTKSYSSALDDGRSYKVAMYSAEPSLVWLHRAIWRVTTSLKYEQRVNSPDYGGELANIASANLEFRWTQPATGAIQIRGTYSAIYYSGQQTAPVTFVMLDGLQSGDNFLWYVNWDRRVSKGIEISLEYEGRKPGSGNVVHTGRMTLKAVL</sequence>
<evidence type="ECO:0000313" key="1">
    <source>
        <dbReference type="EMBL" id="PZF74389.1"/>
    </source>
</evidence>
<dbReference type="AlphaFoldDB" id="A0A2W2BDQ2"/>
<accession>A0A2W2BDQ2</accession>